<dbReference type="GO" id="GO:0003676">
    <property type="term" value="F:nucleic acid binding"/>
    <property type="evidence" value="ECO:0007669"/>
    <property type="project" value="InterPro"/>
</dbReference>
<dbReference type="Pfam" id="PF03184">
    <property type="entry name" value="DDE_1"/>
    <property type="match status" value="1"/>
</dbReference>
<organism evidence="2 3">
    <name type="scientific">Acanthoscelides obtectus</name>
    <name type="common">Bean weevil</name>
    <name type="synonym">Bruchus obtectus</name>
    <dbReference type="NCBI Taxonomy" id="200917"/>
    <lineage>
        <taxon>Eukaryota</taxon>
        <taxon>Metazoa</taxon>
        <taxon>Ecdysozoa</taxon>
        <taxon>Arthropoda</taxon>
        <taxon>Hexapoda</taxon>
        <taxon>Insecta</taxon>
        <taxon>Pterygota</taxon>
        <taxon>Neoptera</taxon>
        <taxon>Endopterygota</taxon>
        <taxon>Coleoptera</taxon>
        <taxon>Polyphaga</taxon>
        <taxon>Cucujiformia</taxon>
        <taxon>Chrysomeloidea</taxon>
        <taxon>Chrysomelidae</taxon>
        <taxon>Bruchinae</taxon>
        <taxon>Bruchini</taxon>
        <taxon>Acanthoscelides</taxon>
    </lineage>
</organism>
<protein>
    <recommendedName>
        <fullName evidence="1">DDE-1 domain-containing protein</fullName>
    </recommendedName>
</protein>
<dbReference type="InterPro" id="IPR004875">
    <property type="entry name" value="DDE_SF_endonuclease_dom"/>
</dbReference>
<evidence type="ECO:0000259" key="1">
    <source>
        <dbReference type="Pfam" id="PF03184"/>
    </source>
</evidence>
<dbReference type="AlphaFoldDB" id="A0A9P0LJ40"/>
<dbReference type="OrthoDB" id="6779830at2759"/>
<sequence>MAFNLAQRMGIPDKFNQKEEINEIILFCLPAHTTHYLQPLDGAFFKTLKINFYAECRFMVQNNPNRVLNPLQFGKLLGRAWGN</sequence>
<evidence type="ECO:0000313" key="3">
    <source>
        <dbReference type="Proteomes" id="UP001152888"/>
    </source>
</evidence>
<gene>
    <name evidence="2" type="ORF">ACAOBT_LOCUS23959</name>
</gene>
<name>A0A9P0LJ40_ACAOB</name>
<dbReference type="Proteomes" id="UP001152888">
    <property type="component" value="Unassembled WGS sequence"/>
</dbReference>
<reference evidence="2" key="1">
    <citation type="submission" date="2022-03" db="EMBL/GenBank/DDBJ databases">
        <authorList>
            <person name="Sayadi A."/>
        </authorList>
    </citation>
    <scope>NUCLEOTIDE SEQUENCE</scope>
</reference>
<evidence type="ECO:0000313" key="2">
    <source>
        <dbReference type="EMBL" id="CAH1997765.1"/>
    </source>
</evidence>
<comment type="caution">
    <text evidence="2">The sequence shown here is derived from an EMBL/GenBank/DDBJ whole genome shotgun (WGS) entry which is preliminary data.</text>
</comment>
<feature type="domain" description="DDE-1" evidence="1">
    <location>
        <begin position="14"/>
        <end position="63"/>
    </location>
</feature>
<accession>A0A9P0LJ40</accession>
<proteinExistence type="predicted"/>
<dbReference type="EMBL" id="CAKOFQ010007304">
    <property type="protein sequence ID" value="CAH1997765.1"/>
    <property type="molecule type" value="Genomic_DNA"/>
</dbReference>
<keyword evidence="3" id="KW-1185">Reference proteome</keyword>